<feature type="non-terminal residue" evidence="1">
    <location>
        <position position="77"/>
    </location>
</feature>
<reference evidence="1 2" key="1">
    <citation type="submission" date="2023-08" db="EMBL/GenBank/DDBJ databases">
        <title>Bioegradation of LLDPE and BLDPE plastic by marine bacteria from coast plastic debris.</title>
        <authorList>
            <person name="Rong Z."/>
        </authorList>
    </citation>
    <scope>NUCLEOTIDE SEQUENCE [LARGE SCALE GENOMIC DNA]</scope>
    <source>
        <strain evidence="1 2">Z-2</strain>
    </source>
</reference>
<keyword evidence="2" id="KW-1185">Reference proteome</keyword>
<proteinExistence type="predicted"/>
<dbReference type="EMBL" id="JAVLUS010000030">
    <property type="protein sequence ID" value="MDS1116653.1"/>
    <property type="molecule type" value="Genomic_DNA"/>
</dbReference>
<evidence type="ECO:0000313" key="2">
    <source>
        <dbReference type="Proteomes" id="UP001265083"/>
    </source>
</evidence>
<gene>
    <name evidence="1" type="ORF">RD149_23170</name>
</gene>
<accession>A0ABU2GYV7</accession>
<dbReference type="Proteomes" id="UP001265083">
    <property type="component" value="Unassembled WGS sequence"/>
</dbReference>
<evidence type="ECO:0000313" key="1">
    <source>
        <dbReference type="EMBL" id="MDS1116653.1"/>
    </source>
</evidence>
<protein>
    <submittedName>
        <fullName evidence="1">Uncharacterized protein</fullName>
    </submittedName>
</protein>
<name>A0ABU2GYV7_9ACTN</name>
<sequence>MDGAIWAAVSRKAAQIGSTGVFATMSGDELHDQRCGRSISAAKKADACFKMVFARRSSRFSRSSCAIRSASLVVVPG</sequence>
<comment type="caution">
    <text evidence="1">The sequence shown here is derived from an EMBL/GenBank/DDBJ whole genome shotgun (WGS) entry which is preliminary data.</text>
</comment>
<organism evidence="1 2">
    <name type="scientific">Gordonia westfalica</name>
    <dbReference type="NCBI Taxonomy" id="158898"/>
    <lineage>
        <taxon>Bacteria</taxon>
        <taxon>Bacillati</taxon>
        <taxon>Actinomycetota</taxon>
        <taxon>Actinomycetes</taxon>
        <taxon>Mycobacteriales</taxon>
        <taxon>Gordoniaceae</taxon>
        <taxon>Gordonia</taxon>
    </lineage>
</organism>